<evidence type="ECO:0000313" key="2">
    <source>
        <dbReference type="EMBL" id="EDS31669.1"/>
    </source>
</evidence>
<dbReference type="InParanoid" id="B0XKE8"/>
<accession>B0XKE8</accession>
<dbReference type="STRING" id="7176.B0XKE8"/>
<evidence type="ECO:0000256" key="1">
    <source>
        <dbReference type="SAM" id="SignalP"/>
    </source>
</evidence>
<dbReference type="HOGENOM" id="CLU_1867097_0_0_1"/>
<protein>
    <submittedName>
        <fullName evidence="2 3">Uncharacterized protein</fullName>
    </submittedName>
</protein>
<dbReference type="AlphaFoldDB" id="B0XKE8"/>
<dbReference type="eggNOG" id="KOG3868">
    <property type="taxonomic scope" value="Eukaryota"/>
</dbReference>
<dbReference type="VEuPathDB" id="VectorBase:CQUJHB017807"/>
<feature type="chain" id="PRO_5014567407" evidence="1">
    <location>
        <begin position="19"/>
        <end position="137"/>
    </location>
</feature>
<dbReference type="EnsemblMetazoa" id="CPIJ019399-RA">
    <property type="protein sequence ID" value="CPIJ019399-PA"/>
    <property type="gene ID" value="CPIJ019399"/>
</dbReference>
<evidence type="ECO:0000313" key="3">
    <source>
        <dbReference type="EnsemblMetazoa" id="CPIJ019399-PA"/>
    </source>
</evidence>
<dbReference type="EMBL" id="DS233811">
    <property type="protein sequence ID" value="EDS31669.1"/>
    <property type="molecule type" value="Genomic_DNA"/>
</dbReference>
<dbReference type="VEuPathDB" id="VectorBase:CPIJ019399"/>
<feature type="signal peptide" evidence="1">
    <location>
        <begin position="1"/>
        <end position="18"/>
    </location>
</feature>
<reference evidence="2" key="1">
    <citation type="submission" date="2007-03" db="EMBL/GenBank/DDBJ databases">
        <title>Annotation of Culex pipiens quinquefasciatus.</title>
        <authorList>
            <consortium name="The Broad Institute Genome Sequencing Platform"/>
            <person name="Atkinson P.W."/>
            <person name="Hemingway J."/>
            <person name="Christensen B.M."/>
            <person name="Higgs S."/>
            <person name="Kodira C."/>
            <person name="Hannick L."/>
            <person name="Megy K."/>
            <person name="O'Leary S."/>
            <person name="Pearson M."/>
            <person name="Haas B.J."/>
            <person name="Mauceli E."/>
            <person name="Wortman J.R."/>
            <person name="Lee N.H."/>
            <person name="Guigo R."/>
            <person name="Stanke M."/>
            <person name="Alvarado L."/>
            <person name="Amedeo P."/>
            <person name="Antoine C.H."/>
            <person name="Arensburger P."/>
            <person name="Bidwell S.L."/>
            <person name="Crawford M."/>
            <person name="Camaro F."/>
            <person name="Devon K."/>
            <person name="Engels R."/>
            <person name="Hammond M."/>
            <person name="Howarth C."/>
            <person name="Koehrsen M."/>
            <person name="Lawson D."/>
            <person name="Montgomery P."/>
            <person name="Nene V."/>
            <person name="Nusbaum C."/>
            <person name="Puiu D."/>
            <person name="Romero-Severson J."/>
            <person name="Severson D.W."/>
            <person name="Shumway M."/>
            <person name="Sisk P."/>
            <person name="Stolte C."/>
            <person name="Zeng Q."/>
            <person name="Eisenstadt E."/>
            <person name="Fraser-Liggett C."/>
            <person name="Strausberg R."/>
            <person name="Galagan J."/>
            <person name="Birren B."/>
            <person name="Collins F.H."/>
        </authorList>
    </citation>
    <scope>NUCLEOTIDE SEQUENCE [LARGE SCALE GENOMIC DNA]</scope>
    <source>
        <strain evidence="2">JHB</strain>
    </source>
</reference>
<gene>
    <name evidence="3" type="primary">6054158</name>
    <name evidence="2" type="ORF">CpipJ_CPIJ019399</name>
</gene>
<dbReference type="OrthoDB" id="9985059at2759"/>
<proteinExistence type="predicted"/>
<keyword evidence="4" id="KW-1185">Reference proteome</keyword>
<dbReference type="Proteomes" id="UP000002320">
    <property type="component" value="Unassembled WGS sequence"/>
</dbReference>
<name>B0XKE8_CULQU</name>
<evidence type="ECO:0000313" key="4">
    <source>
        <dbReference type="Proteomes" id="UP000002320"/>
    </source>
</evidence>
<dbReference type="KEGG" id="cqu:CpipJ_CPIJ019399"/>
<reference evidence="3" key="2">
    <citation type="submission" date="2020-05" db="UniProtKB">
        <authorList>
            <consortium name="EnsemblMetazoa"/>
        </authorList>
    </citation>
    <scope>IDENTIFICATION</scope>
    <source>
        <strain evidence="3">JHB</strain>
    </source>
</reference>
<organism>
    <name type="scientific">Culex quinquefasciatus</name>
    <name type="common">Southern house mosquito</name>
    <name type="synonym">Culex pungens</name>
    <dbReference type="NCBI Taxonomy" id="7176"/>
    <lineage>
        <taxon>Eukaryota</taxon>
        <taxon>Metazoa</taxon>
        <taxon>Ecdysozoa</taxon>
        <taxon>Arthropoda</taxon>
        <taxon>Hexapoda</taxon>
        <taxon>Insecta</taxon>
        <taxon>Pterygota</taxon>
        <taxon>Neoptera</taxon>
        <taxon>Endopterygota</taxon>
        <taxon>Diptera</taxon>
        <taxon>Nematocera</taxon>
        <taxon>Culicoidea</taxon>
        <taxon>Culicidae</taxon>
        <taxon>Culicinae</taxon>
        <taxon>Culicini</taxon>
        <taxon>Culex</taxon>
        <taxon>Culex</taxon>
    </lineage>
</organism>
<keyword evidence="1" id="KW-0732">Signal</keyword>
<sequence>MVRSVLLVTILALGSAAAHYGGPFLLWGPDELKDVDVSALEGLDDKFLRDLYSNSAAVVIFLRNGTAKLTDDNFPSFRRIIEKHEYVYSPQQGLNSNPLDYNVNAEKLQELQVQPFINDKCIRCGEEYHYKQHGIIR</sequence>